<protein>
    <submittedName>
        <fullName evidence="2">Trehalose synthase</fullName>
    </submittedName>
</protein>
<reference evidence="2 3" key="1">
    <citation type="submission" date="2016-10" db="EMBL/GenBank/DDBJ databases">
        <authorList>
            <person name="de Groot N.N."/>
        </authorList>
    </citation>
    <scope>NUCLEOTIDE SEQUENCE [LARGE SCALE GENOMIC DNA]</scope>
    <source>
        <strain evidence="2 3">CGMCC 4.1877</strain>
    </source>
</reference>
<dbReference type="InterPro" id="IPR012665">
    <property type="entry name" value="Trehalose_synth"/>
</dbReference>
<dbReference type="AlphaFoldDB" id="A0A1I5AZ78"/>
<organism evidence="2 3">
    <name type="scientific">Pseudonocardia ammonioxydans</name>
    <dbReference type="NCBI Taxonomy" id="260086"/>
    <lineage>
        <taxon>Bacteria</taxon>
        <taxon>Bacillati</taxon>
        <taxon>Actinomycetota</taxon>
        <taxon>Actinomycetes</taxon>
        <taxon>Pseudonocardiales</taxon>
        <taxon>Pseudonocardiaceae</taxon>
        <taxon>Pseudonocardia</taxon>
    </lineage>
</organism>
<evidence type="ECO:0000313" key="3">
    <source>
        <dbReference type="Proteomes" id="UP000199614"/>
    </source>
</evidence>
<evidence type="ECO:0000313" key="2">
    <source>
        <dbReference type="EMBL" id="SFN67763.1"/>
    </source>
</evidence>
<feature type="region of interest" description="Disordered" evidence="1">
    <location>
        <begin position="1"/>
        <end position="35"/>
    </location>
</feature>
<dbReference type="SUPFAM" id="SSF51445">
    <property type="entry name" value="(Trans)glycosidases"/>
    <property type="match status" value="1"/>
</dbReference>
<dbReference type="PANTHER" id="PTHR10357">
    <property type="entry name" value="ALPHA-AMYLASE FAMILY MEMBER"/>
    <property type="match status" value="1"/>
</dbReference>
<accession>A0A1I5AZ78</accession>
<dbReference type="STRING" id="260086.SAMN05216207_10196"/>
<dbReference type="Proteomes" id="UP000199614">
    <property type="component" value="Unassembled WGS sequence"/>
</dbReference>
<dbReference type="InterPro" id="IPR017853">
    <property type="entry name" value="GH"/>
</dbReference>
<dbReference type="RefSeq" id="WP_245773617.1">
    <property type="nucleotide sequence ID" value="NZ_FOUY01000019.1"/>
</dbReference>
<sequence length="771" mass="83595">MTERDPMAEIPETTERVPADPVAGVASVPPEPEQLPDPLEVNFAEYFHEARPRTLRHRARVKSTVRRRSVAQDGPATGDNPVYVSWLLAGSMLGHADELARQFSGQGSMWQNPFASPGPRHAVETASVWFTAYPISLITREGTSFLAELGDADLWQAFETIGIEAVHTGPVKRAGGLSGWQPTPSVDGHFDRISNEIDPVFGTEDEFRAMCAIATWHGGTIIDDIVPGHTGKGADFRLAELGYGDYPGIYHMVEIEPADWGTLPEVPVGRDSVNLDAATEEALEKAGYIVGRLQRVIFFREGVKETNWSVTGEVTGADGVVRRWVYLHYFKDGQPSVNWLDPTFAGMRMVIGDALHSLADLGSGALRLDANGFLGVEKSASGTPGWSEGHPLSEAANHLIASMVRKVGGFTFQELNLTVDDIKVTSEAGADLSYDFINRPAYHHALATADTEFLRLTLRTALEVGVDPASLVHALQNHDELTYELVHWTAGHANETYTFRGEEITGLDLADTVRRDLCEQLTGPDAPYNLIFTTNGIACTSATVIAAALGIGALDDIGPDDVERIRRVHLLLVMFNAFQPGVFALSGWDLLGMLTLPPERVSDLLASGDTRWVSRPAHDLMGNRPDAEGSSSGMPRGRSLYGTLPDQLADETSFARQMQAILAVRKHCGVATARQVDVPDVSHRGLLVMVHALDDGRTQVTVLNFADEQVDAAVRSEHLEPGATVRDLFSGEDLGTVDDLQGFRLDMTPFRATAVVLEPPVPADDAAPAPA</sequence>
<feature type="compositionally biased region" description="Basic and acidic residues" evidence="1">
    <location>
        <begin position="1"/>
        <end position="18"/>
    </location>
</feature>
<dbReference type="EMBL" id="FOUY01000019">
    <property type="protein sequence ID" value="SFN67763.1"/>
    <property type="molecule type" value="Genomic_DNA"/>
</dbReference>
<feature type="region of interest" description="Disordered" evidence="1">
    <location>
        <begin position="616"/>
        <end position="638"/>
    </location>
</feature>
<name>A0A1I5AZ78_PSUAM</name>
<evidence type="ECO:0000256" key="1">
    <source>
        <dbReference type="SAM" id="MobiDB-lite"/>
    </source>
</evidence>
<dbReference type="Gene3D" id="3.20.20.80">
    <property type="entry name" value="Glycosidases"/>
    <property type="match status" value="2"/>
</dbReference>
<proteinExistence type="predicted"/>
<dbReference type="NCBIfam" id="TIGR02455">
    <property type="entry name" value="TreS_stutzeri"/>
    <property type="match status" value="1"/>
</dbReference>
<gene>
    <name evidence="2" type="ORF">SAMN05216207_10196</name>
</gene>
<keyword evidence="3" id="KW-1185">Reference proteome</keyword>